<evidence type="ECO:0000256" key="1">
    <source>
        <dbReference type="ARBA" id="ARBA00004571"/>
    </source>
</evidence>
<proteinExistence type="predicted"/>
<keyword evidence="6 11" id="KW-0732">Signal</keyword>
<organism evidence="13 14">
    <name type="scientific">Cupriavidus respiraculi</name>
    <dbReference type="NCBI Taxonomy" id="195930"/>
    <lineage>
        <taxon>Bacteria</taxon>
        <taxon>Pseudomonadati</taxon>
        <taxon>Pseudomonadota</taxon>
        <taxon>Betaproteobacteria</taxon>
        <taxon>Burkholderiales</taxon>
        <taxon>Burkholderiaceae</taxon>
        <taxon>Cupriavidus</taxon>
    </lineage>
</organism>
<keyword evidence="4" id="KW-1134">Transmembrane beta strand</keyword>
<dbReference type="Proteomes" id="UP000721236">
    <property type="component" value="Unassembled WGS sequence"/>
</dbReference>
<comment type="subunit">
    <text evidence="2">Homotrimer.</text>
</comment>
<dbReference type="EMBL" id="CAJZAH010000001">
    <property type="protein sequence ID" value="CAG9166722.1"/>
    <property type="molecule type" value="Genomic_DNA"/>
</dbReference>
<evidence type="ECO:0000256" key="4">
    <source>
        <dbReference type="ARBA" id="ARBA00022452"/>
    </source>
</evidence>
<evidence type="ECO:0000259" key="12">
    <source>
        <dbReference type="Pfam" id="PF13609"/>
    </source>
</evidence>
<keyword evidence="7" id="KW-0406">Ion transport</keyword>
<feature type="domain" description="Porin" evidence="12">
    <location>
        <begin position="16"/>
        <end position="321"/>
    </location>
</feature>
<evidence type="ECO:0000256" key="10">
    <source>
        <dbReference type="ARBA" id="ARBA00023237"/>
    </source>
</evidence>
<evidence type="ECO:0000256" key="8">
    <source>
        <dbReference type="ARBA" id="ARBA00023114"/>
    </source>
</evidence>
<evidence type="ECO:0000256" key="7">
    <source>
        <dbReference type="ARBA" id="ARBA00023065"/>
    </source>
</evidence>
<evidence type="ECO:0000256" key="3">
    <source>
        <dbReference type="ARBA" id="ARBA00022448"/>
    </source>
</evidence>
<evidence type="ECO:0000256" key="11">
    <source>
        <dbReference type="SAM" id="SignalP"/>
    </source>
</evidence>
<dbReference type="InterPro" id="IPR033900">
    <property type="entry name" value="Gram_neg_porin_domain"/>
</dbReference>
<evidence type="ECO:0000256" key="2">
    <source>
        <dbReference type="ARBA" id="ARBA00011233"/>
    </source>
</evidence>
<comment type="subcellular location">
    <subcellularLocation>
        <location evidence="1">Cell outer membrane</location>
        <topology evidence="1">Multi-pass membrane protein</topology>
    </subcellularLocation>
</comment>
<comment type="caution">
    <text evidence="13">The sequence shown here is derived from an EMBL/GenBank/DDBJ whole genome shotgun (WGS) entry which is preliminary data.</text>
</comment>
<evidence type="ECO:0000256" key="6">
    <source>
        <dbReference type="ARBA" id="ARBA00022729"/>
    </source>
</evidence>
<dbReference type="PANTHER" id="PTHR34501">
    <property type="entry name" value="PROTEIN YDDL-RELATED"/>
    <property type="match status" value="1"/>
</dbReference>
<dbReference type="PANTHER" id="PTHR34501:SF9">
    <property type="entry name" value="MAJOR OUTER MEMBRANE PROTEIN P.IA"/>
    <property type="match status" value="1"/>
</dbReference>
<keyword evidence="8" id="KW-0626">Porin</keyword>
<dbReference type="InterPro" id="IPR001702">
    <property type="entry name" value="Porin_Gram-ve"/>
</dbReference>
<dbReference type="InterPro" id="IPR023614">
    <property type="entry name" value="Porin_dom_sf"/>
</dbReference>
<dbReference type="Gene3D" id="2.40.160.10">
    <property type="entry name" value="Porin"/>
    <property type="match status" value="1"/>
</dbReference>
<evidence type="ECO:0000313" key="14">
    <source>
        <dbReference type="Proteomes" id="UP000721236"/>
    </source>
</evidence>
<keyword evidence="9" id="KW-0472">Membrane</keyword>
<evidence type="ECO:0000313" key="13">
    <source>
        <dbReference type="EMBL" id="CAG9166722.1"/>
    </source>
</evidence>
<gene>
    <name evidence="13" type="ORF">LMG21510_00512</name>
</gene>
<name>A0ABM8WH60_9BURK</name>
<protein>
    <submittedName>
        <fullName evidence="13">Outer membrane porin protein</fullName>
    </submittedName>
</protein>
<keyword evidence="14" id="KW-1185">Reference proteome</keyword>
<evidence type="ECO:0000256" key="9">
    <source>
        <dbReference type="ARBA" id="ARBA00023136"/>
    </source>
</evidence>
<feature type="chain" id="PRO_5046922830" evidence="11">
    <location>
        <begin position="19"/>
        <end position="351"/>
    </location>
</feature>
<accession>A0ABM8WH60</accession>
<keyword evidence="5" id="KW-0812">Transmembrane</keyword>
<dbReference type="InterPro" id="IPR050298">
    <property type="entry name" value="Gram-neg_bact_OMP"/>
</dbReference>
<dbReference type="Pfam" id="PF13609">
    <property type="entry name" value="Porin_4"/>
    <property type="match status" value="1"/>
</dbReference>
<feature type="signal peptide" evidence="11">
    <location>
        <begin position="1"/>
        <end position="18"/>
    </location>
</feature>
<keyword evidence="3" id="KW-0813">Transport</keyword>
<evidence type="ECO:0000256" key="5">
    <source>
        <dbReference type="ARBA" id="ARBA00022692"/>
    </source>
</evidence>
<sequence>MKVRQWMALGVAGGTVFAAGHAAAGTMQLFGVVDASLEYAKGSQSVVRMREGQQAASRFGIRGIEDLGGGMKANFLIESGFNIDTGTEFFGTNRLFGRQAYVGLSNGWGEFRFGRQYTPSFYALLRLDPFLLNGAVSPFNLLSATASQGVGHVAYGARFDNAVQYFSPTWRGFAFGAAVAPGEVPGSQRSGLNFGMNATYEAGNAYAFYSYQGMYTGANVPGNPALTSNHFVGGSYRFKPVEIGVLFSTASSHRPDTRNARHYGLTFKWTVTPRDTFKAAALKRQIVGGGERPLSVTLGWDHDLSKRTTAYLRAVYVRNSAGGSVTNNSIAIDPGSGDDARSVSVGVRHRF</sequence>
<keyword evidence="10" id="KW-0998">Cell outer membrane</keyword>
<dbReference type="SUPFAM" id="SSF56935">
    <property type="entry name" value="Porins"/>
    <property type="match status" value="1"/>
</dbReference>
<reference evidence="13 14" key="1">
    <citation type="submission" date="2021-08" db="EMBL/GenBank/DDBJ databases">
        <authorList>
            <person name="Peeters C."/>
        </authorList>
    </citation>
    <scope>NUCLEOTIDE SEQUENCE [LARGE SCALE GENOMIC DNA]</scope>
    <source>
        <strain evidence="13 14">LMG 21510</strain>
    </source>
</reference>
<dbReference type="PRINTS" id="PR00182">
    <property type="entry name" value="ECOLNEIPORIN"/>
</dbReference>
<dbReference type="CDD" id="cd00342">
    <property type="entry name" value="gram_neg_porins"/>
    <property type="match status" value="1"/>
</dbReference>